<dbReference type="SMART" id="SM00364">
    <property type="entry name" value="LRR_BAC"/>
    <property type="match status" value="8"/>
</dbReference>
<dbReference type="InterPro" id="IPR001611">
    <property type="entry name" value="Leu-rich_rpt"/>
</dbReference>
<keyword evidence="1" id="KW-0433">Leucine-rich repeat</keyword>
<evidence type="ECO:0000256" key="1">
    <source>
        <dbReference type="ARBA" id="ARBA00022614"/>
    </source>
</evidence>
<dbReference type="EMBL" id="MLAK01001193">
    <property type="protein sequence ID" value="OHS96166.1"/>
    <property type="molecule type" value="Genomic_DNA"/>
</dbReference>
<protein>
    <recommendedName>
        <fullName evidence="6">Leucine Rich Repeat family protein</fullName>
    </recommendedName>
</protein>
<reference evidence="4" key="1">
    <citation type="submission" date="2016-10" db="EMBL/GenBank/DDBJ databases">
        <authorList>
            <person name="Benchimol M."/>
            <person name="Almeida L.G."/>
            <person name="Vasconcelos A.T."/>
            <person name="Perreira-Neves A."/>
            <person name="Rosa I.A."/>
            <person name="Tasca T."/>
            <person name="Bogo M.R."/>
            <person name="de Souza W."/>
        </authorList>
    </citation>
    <scope>NUCLEOTIDE SEQUENCE [LARGE SCALE GENOMIC DNA]</scope>
    <source>
        <strain evidence="4">K</strain>
    </source>
</reference>
<organism evidence="4 5">
    <name type="scientific">Tritrichomonas foetus</name>
    <dbReference type="NCBI Taxonomy" id="1144522"/>
    <lineage>
        <taxon>Eukaryota</taxon>
        <taxon>Metamonada</taxon>
        <taxon>Parabasalia</taxon>
        <taxon>Tritrichomonadida</taxon>
        <taxon>Tritrichomonadidae</taxon>
        <taxon>Tritrichomonas</taxon>
    </lineage>
</organism>
<dbReference type="Pfam" id="PF14580">
    <property type="entry name" value="LRR_9"/>
    <property type="match status" value="1"/>
</dbReference>
<keyword evidence="2" id="KW-0677">Repeat</keyword>
<feature type="compositionally biased region" description="Low complexity" evidence="3">
    <location>
        <begin position="1016"/>
        <end position="1033"/>
    </location>
</feature>
<dbReference type="OrthoDB" id="6334211at2759"/>
<dbReference type="PANTHER" id="PTHR46652">
    <property type="entry name" value="LEUCINE-RICH REPEAT AND IQ DOMAIN-CONTAINING PROTEIN 1-RELATED"/>
    <property type="match status" value="1"/>
</dbReference>
<accession>A0A1J4JAF9</accession>
<dbReference type="Proteomes" id="UP000179807">
    <property type="component" value="Unassembled WGS sequence"/>
</dbReference>
<gene>
    <name evidence="4" type="ORF">TRFO_10073</name>
</gene>
<comment type="caution">
    <text evidence="4">The sequence shown here is derived from an EMBL/GenBank/DDBJ whole genome shotgun (WGS) entry which is preliminary data.</text>
</comment>
<feature type="region of interest" description="Disordered" evidence="3">
    <location>
        <begin position="1004"/>
        <end position="1057"/>
    </location>
</feature>
<dbReference type="Gene3D" id="3.80.10.10">
    <property type="entry name" value="Ribonuclease Inhibitor"/>
    <property type="match status" value="6"/>
</dbReference>
<dbReference type="AlphaFoldDB" id="A0A1J4JAF9"/>
<dbReference type="VEuPathDB" id="TrichDB:TRFO_10073"/>
<dbReference type="Pfam" id="PF00560">
    <property type="entry name" value="LRR_1"/>
    <property type="match status" value="1"/>
</dbReference>
<evidence type="ECO:0000313" key="5">
    <source>
        <dbReference type="Proteomes" id="UP000179807"/>
    </source>
</evidence>
<dbReference type="PANTHER" id="PTHR46652:SF3">
    <property type="entry name" value="LEUCINE-RICH REPEAT-CONTAINING PROTEIN 9"/>
    <property type="match status" value="1"/>
</dbReference>
<dbReference type="InterPro" id="IPR032675">
    <property type="entry name" value="LRR_dom_sf"/>
</dbReference>
<dbReference type="RefSeq" id="XP_068349303.1">
    <property type="nucleotide sequence ID" value="XM_068495226.1"/>
</dbReference>
<dbReference type="InterPro" id="IPR050836">
    <property type="entry name" value="SDS22/Internalin_LRR"/>
</dbReference>
<evidence type="ECO:0008006" key="6">
    <source>
        <dbReference type="Google" id="ProtNLM"/>
    </source>
</evidence>
<sequence length="1057" mass="118323">MEEGLLKSILDDNQIEFAKFTANPSKFLNIECFHFNLPVHPRFNPFVNIEELRVIEQDVVDLNWLEDVPHLTTLIVFHTQLRDSTGLKFTPLLKKLILERSKLTKFPDISNLKQIEHLSVSTNPIKEITFPKCNTIKILDISSCGLHSLSNTLLNIPNLQTLLIGGNRFHDFSILDVLSKLDNLVELNIYDPNYGDNPICTLPNYNVISLSMLPQVTFLDTYKVTDRIRQAAIQKKADTRLYYIAKSASDMSEISTKYSELARNASAQVSKITSKISVNSNELARIYSILDEAEFISNTMNEFYRLSSMLSFDSGGTILFNKIEDLNEYEMPSSIKILSDAKLTAVWNISHLPLLSLLEEGHAKLEKTDYYVKLPSLEAGVSAIQEWTQTKSFDKTESFCVDETVSFCLYCKHSTAGFVPDSLMLFSIPFEEKIAEIDNLVDSIEVSSNEVKQEATETSLVTFKGNFDLTESLVTVNLVDCNIQTLQIFDGMMNLEKIIVPFNEIPTIADVPMLPKLEVLDVSFNKISDVQQLVISSAAVSSNIKEISIYGNPVCEPKSIRFIMNLYPNSEKIFKVRGKSLFIPPNCDNDTFLSSINAISSITVLDLRRLCISTLAPLSDLPQLTTLFASGNDLTTIDFQSDTLEYADFSENKITDYPRNDSFPRLHTLLLNGNQLNSFTSLSSVCALFVGDNNIEELPSSDDLPVLEVLFILGNPVAKSFPDSRFVFALQTLKMLNGNIISPQQRQKINKQFAGVLFFEDIPKILQPKQTTLDLSNKEMRDVNALTSQNLASLDLSNNLIASIDWMYNSVPHLQQLLLQNNQLQALNFITAVPKIKVLNLSGNKLSDAHLDSLCAMKLPHLTSLGLANNNLKRAPMFYSFQSLESIDVSHNFIATVDKSAFECPTLKILNLGYNSLRKLDNVGVPSLLSLDVSHNRITSADEVGKLRICQKILKFWFNDNPLSQRIVPRIRCLCMLQSLQEMDSKMVTESDLSQVRILLEQSGASLPGPSPAPAPMLSGRGNSNSRVNNVIIQPGLPQLNPSQGQRGTKGKSRYPR</sequence>
<name>A0A1J4JAF9_9EUKA</name>
<dbReference type="InterPro" id="IPR003591">
    <property type="entry name" value="Leu-rich_rpt_typical-subtyp"/>
</dbReference>
<dbReference type="SUPFAM" id="SSF52058">
    <property type="entry name" value="L domain-like"/>
    <property type="match status" value="3"/>
</dbReference>
<proteinExistence type="predicted"/>
<keyword evidence="5" id="KW-1185">Reference proteome</keyword>
<evidence type="ECO:0000313" key="4">
    <source>
        <dbReference type="EMBL" id="OHS96166.1"/>
    </source>
</evidence>
<evidence type="ECO:0000256" key="2">
    <source>
        <dbReference type="ARBA" id="ARBA00022737"/>
    </source>
</evidence>
<dbReference type="Pfam" id="PF13855">
    <property type="entry name" value="LRR_8"/>
    <property type="match status" value="1"/>
</dbReference>
<dbReference type="PROSITE" id="PS51450">
    <property type="entry name" value="LRR"/>
    <property type="match status" value="3"/>
</dbReference>
<dbReference type="Pfam" id="PF13516">
    <property type="entry name" value="LRR_6"/>
    <property type="match status" value="1"/>
</dbReference>
<dbReference type="GeneID" id="94829930"/>
<evidence type="ECO:0000256" key="3">
    <source>
        <dbReference type="SAM" id="MobiDB-lite"/>
    </source>
</evidence>
<dbReference type="SMART" id="SM00369">
    <property type="entry name" value="LRR_TYP"/>
    <property type="match status" value="8"/>
</dbReference>